<keyword evidence="1" id="KW-1133">Transmembrane helix</keyword>
<comment type="caution">
    <text evidence="2">The sequence shown here is derived from an EMBL/GenBank/DDBJ whole genome shotgun (WGS) entry which is preliminary data.</text>
</comment>
<feature type="transmembrane region" description="Helical" evidence="1">
    <location>
        <begin position="6"/>
        <end position="25"/>
    </location>
</feature>
<accession>A0A7J5BGC9</accession>
<reference evidence="2 3" key="1">
    <citation type="submission" date="2019-09" db="EMBL/GenBank/DDBJ databases">
        <title>Phylogeny of genus Pseudoclavibacter and closely related genus.</title>
        <authorList>
            <person name="Li Y."/>
        </authorList>
    </citation>
    <scope>NUCLEOTIDE SEQUENCE [LARGE SCALE GENOMIC DNA]</scope>
    <source>
        <strain evidence="2 3">KCTC 13959</strain>
    </source>
</reference>
<feature type="transmembrane region" description="Helical" evidence="1">
    <location>
        <begin position="70"/>
        <end position="88"/>
    </location>
</feature>
<dbReference type="SUPFAM" id="SSF103473">
    <property type="entry name" value="MFS general substrate transporter"/>
    <property type="match status" value="1"/>
</dbReference>
<name>A0A7J5BGC9_9MICO</name>
<dbReference type="AlphaFoldDB" id="A0A7J5BGC9"/>
<protein>
    <recommendedName>
        <fullName evidence="4">MFS transporter</fullName>
    </recommendedName>
</protein>
<evidence type="ECO:0000313" key="2">
    <source>
        <dbReference type="EMBL" id="KAB1645294.1"/>
    </source>
</evidence>
<evidence type="ECO:0000256" key="1">
    <source>
        <dbReference type="SAM" id="Phobius"/>
    </source>
</evidence>
<keyword evidence="1" id="KW-0812">Transmembrane</keyword>
<feature type="transmembrane region" description="Helical" evidence="1">
    <location>
        <begin position="100"/>
        <end position="122"/>
    </location>
</feature>
<dbReference type="Proteomes" id="UP000433493">
    <property type="component" value="Unassembled WGS sequence"/>
</dbReference>
<sequence>MSTYVVFLVIWLIAMTGVQTFFNVVPLVMRDAFSISATVSSLLFLVGAAIGTLLYPVAGKLAAKFGPGRVFLAGLLVMLLLFLVMYLANQQHLAGAQIIGSFGLIIAAGAAIGAIAPSFLAVKLGYPSLTALAAAVLAVAILVGIPFLRKMKA</sequence>
<evidence type="ECO:0008006" key="4">
    <source>
        <dbReference type="Google" id="ProtNLM"/>
    </source>
</evidence>
<proteinExistence type="predicted"/>
<dbReference type="OrthoDB" id="5145649at2"/>
<gene>
    <name evidence="2" type="ORF">F8O05_03405</name>
</gene>
<organism evidence="2 3">
    <name type="scientific">Gulosibacter chungangensis</name>
    <dbReference type="NCBI Taxonomy" id="979746"/>
    <lineage>
        <taxon>Bacteria</taxon>
        <taxon>Bacillati</taxon>
        <taxon>Actinomycetota</taxon>
        <taxon>Actinomycetes</taxon>
        <taxon>Micrococcales</taxon>
        <taxon>Microbacteriaceae</taxon>
        <taxon>Gulosibacter</taxon>
    </lineage>
</organism>
<evidence type="ECO:0000313" key="3">
    <source>
        <dbReference type="Proteomes" id="UP000433493"/>
    </source>
</evidence>
<keyword evidence="3" id="KW-1185">Reference proteome</keyword>
<feature type="transmembrane region" description="Helical" evidence="1">
    <location>
        <begin position="37"/>
        <end position="58"/>
    </location>
</feature>
<dbReference type="Gene3D" id="1.20.1250.20">
    <property type="entry name" value="MFS general substrate transporter like domains"/>
    <property type="match status" value="1"/>
</dbReference>
<dbReference type="RefSeq" id="WP_158051302.1">
    <property type="nucleotide sequence ID" value="NZ_WBKB01000001.1"/>
</dbReference>
<dbReference type="EMBL" id="WBKB01000001">
    <property type="protein sequence ID" value="KAB1645294.1"/>
    <property type="molecule type" value="Genomic_DNA"/>
</dbReference>
<feature type="transmembrane region" description="Helical" evidence="1">
    <location>
        <begin position="128"/>
        <end position="148"/>
    </location>
</feature>
<keyword evidence="1" id="KW-0472">Membrane</keyword>
<dbReference type="InterPro" id="IPR036259">
    <property type="entry name" value="MFS_trans_sf"/>
</dbReference>